<protein>
    <submittedName>
        <fullName evidence="2">Phasin family protein</fullName>
    </submittedName>
</protein>
<sequence length="141" mass="15847">MARKPESFTDMFTRLGQDLKMPRVDIDAVLDHHRKNLEALQKSASAATSGASTLMSRQGQMLQELLHEISDVAQTLRSSGSSQEIMSKQADFARRSFEAAVKNAGETADIMRKSGGESLDILRTRMRESLEEIRNSYEKRK</sequence>
<evidence type="ECO:0000313" key="3">
    <source>
        <dbReference type="Proteomes" id="UP000281647"/>
    </source>
</evidence>
<evidence type="ECO:0000259" key="1">
    <source>
        <dbReference type="Pfam" id="PF09361"/>
    </source>
</evidence>
<dbReference type="AlphaFoldDB" id="A0A432VCS2"/>
<proteinExistence type="predicted"/>
<dbReference type="NCBIfam" id="TIGR01841">
    <property type="entry name" value="phasin"/>
    <property type="match status" value="1"/>
</dbReference>
<keyword evidence="3" id="KW-1185">Reference proteome</keyword>
<reference evidence="2 3" key="1">
    <citation type="submission" date="2018-11" db="EMBL/GenBank/DDBJ databases">
        <title>Pseudaminobacter arsenicus sp. nov., an arsenic-resistant bacterium isolated from arsenic-rich aquifers.</title>
        <authorList>
            <person name="Mu Y."/>
        </authorList>
    </citation>
    <scope>NUCLEOTIDE SEQUENCE [LARGE SCALE GENOMIC DNA]</scope>
    <source>
        <strain evidence="2 3">CB3</strain>
    </source>
</reference>
<dbReference type="EMBL" id="RKST01000001">
    <property type="protein sequence ID" value="RUM99916.1"/>
    <property type="molecule type" value="Genomic_DNA"/>
</dbReference>
<dbReference type="Proteomes" id="UP000281647">
    <property type="component" value="Unassembled WGS sequence"/>
</dbReference>
<feature type="domain" description="Phasin" evidence="1">
    <location>
        <begin position="30"/>
        <end position="125"/>
    </location>
</feature>
<comment type="caution">
    <text evidence="2">The sequence shown here is derived from an EMBL/GenBank/DDBJ whole genome shotgun (WGS) entry which is preliminary data.</text>
</comment>
<dbReference type="Pfam" id="PF09361">
    <property type="entry name" value="Phasin_2"/>
    <property type="match status" value="1"/>
</dbReference>
<name>A0A432VCS2_9HYPH</name>
<evidence type="ECO:0000313" key="2">
    <source>
        <dbReference type="EMBL" id="RUM99916.1"/>
    </source>
</evidence>
<accession>A0A432VCS2</accession>
<gene>
    <name evidence="2" type="ORF">EET67_01585</name>
</gene>
<organism evidence="2 3">
    <name type="scientific">Borborobacter arsenicus</name>
    <dbReference type="NCBI Taxonomy" id="1851146"/>
    <lineage>
        <taxon>Bacteria</taxon>
        <taxon>Pseudomonadati</taxon>
        <taxon>Pseudomonadota</taxon>
        <taxon>Alphaproteobacteria</taxon>
        <taxon>Hyphomicrobiales</taxon>
        <taxon>Phyllobacteriaceae</taxon>
        <taxon>Borborobacter</taxon>
    </lineage>
</organism>
<dbReference type="RefSeq" id="WP_128626153.1">
    <property type="nucleotide sequence ID" value="NZ_RKST01000001.1"/>
</dbReference>
<dbReference type="InterPro" id="IPR010127">
    <property type="entry name" value="Phasin_subfam-1"/>
</dbReference>
<dbReference type="OrthoDB" id="7857244at2"/>
<dbReference type="InterPro" id="IPR018968">
    <property type="entry name" value="Phasin"/>
</dbReference>